<keyword evidence="3" id="KW-1185">Reference proteome</keyword>
<protein>
    <submittedName>
        <fullName evidence="2">Polyisoprenoid-binding protein YceI</fullName>
    </submittedName>
</protein>
<dbReference type="Gene3D" id="2.40.128.110">
    <property type="entry name" value="Lipid/polyisoprenoid-binding, YceI-like"/>
    <property type="match status" value="1"/>
</dbReference>
<dbReference type="SMART" id="SM00867">
    <property type="entry name" value="YceI"/>
    <property type="match status" value="1"/>
</dbReference>
<dbReference type="PANTHER" id="PTHR34406:SF1">
    <property type="entry name" value="PROTEIN YCEI"/>
    <property type="match status" value="1"/>
</dbReference>
<accession>A0A3D9MXB3</accession>
<evidence type="ECO:0000313" key="3">
    <source>
        <dbReference type="Proteomes" id="UP000256919"/>
    </source>
</evidence>
<reference evidence="2 3" key="1">
    <citation type="submission" date="2018-07" db="EMBL/GenBank/DDBJ databases">
        <title>Genomic Encyclopedia of Type Strains, Phase III (KMG-III): the genomes of soil and plant-associated and newly described type strains.</title>
        <authorList>
            <person name="Whitman W."/>
        </authorList>
    </citation>
    <scope>NUCLEOTIDE SEQUENCE [LARGE SCALE GENOMIC DNA]</scope>
    <source>
        <strain evidence="2 3">CECT 7948</strain>
    </source>
</reference>
<name>A0A3D9MXB3_9FLAO</name>
<dbReference type="InterPro" id="IPR007372">
    <property type="entry name" value="Lipid/polyisoprenoid-bd_YceI"/>
</dbReference>
<comment type="caution">
    <text evidence="2">The sequence shown here is derived from an EMBL/GenBank/DDBJ whole genome shotgun (WGS) entry which is preliminary data.</text>
</comment>
<feature type="domain" description="Lipid/polyisoprenoid-binding YceI-like" evidence="1">
    <location>
        <begin position="71"/>
        <end position="242"/>
    </location>
</feature>
<evidence type="ECO:0000259" key="1">
    <source>
        <dbReference type="SMART" id="SM00867"/>
    </source>
</evidence>
<dbReference type="Proteomes" id="UP000256919">
    <property type="component" value="Unassembled WGS sequence"/>
</dbReference>
<dbReference type="PANTHER" id="PTHR34406">
    <property type="entry name" value="PROTEIN YCEI"/>
    <property type="match status" value="1"/>
</dbReference>
<dbReference type="InterPro" id="IPR036761">
    <property type="entry name" value="TTHA0802/YceI-like_sf"/>
</dbReference>
<dbReference type="EMBL" id="QREI01000003">
    <property type="protein sequence ID" value="REE24753.1"/>
    <property type="molecule type" value="Genomic_DNA"/>
</dbReference>
<proteinExistence type="predicted"/>
<organism evidence="2 3">
    <name type="scientific">Winogradskyella pacifica</name>
    <dbReference type="NCBI Taxonomy" id="664642"/>
    <lineage>
        <taxon>Bacteria</taxon>
        <taxon>Pseudomonadati</taxon>
        <taxon>Bacteroidota</taxon>
        <taxon>Flavobacteriia</taxon>
        <taxon>Flavobacteriales</taxon>
        <taxon>Flavobacteriaceae</taxon>
        <taxon>Winogradskyella</taxon>
    </lineage>
</organism>
<sequence length="244" mass="26875">MSLTFFYHTLKAVFHIFVLSTQIKILNMKSNFFKFFTLIALITFSSCGDKAKEADTTKAKDAPVAESSSVNYAVDTDKSTIEWKGFKPTGTHNGIIALSAGKLSVIDGAVKYGKFVVDMNSIVVNDIPVEEEDNAKLTGHLMSADFFNVESHPTAKFEVTGMETKEGKSMLSGNLTIKETTNNISFPVAVSLNEDTVTLTSEAFTIDRSKWNIKYGSKSFFDDLGDQFINDDIELKITLTANKA</sequence>
<evidence type="ECO:0000313" key="2">
    <source>
        <dbReference type="EMBL" id="REE24753.1"/>
    </source>
</evidence>
<dbReference type="SUPFAM" id="SSF101874">
    <property type="entry name" value="YceI-like"/>
    <property type="match status" value="1"/>
</dbReference>
<gene>
    <name evidence="2" type="ORF">DFQ09_10359</name>
</gene>
<dbReference type="AlphaFoldDB" id="A0A3D9MXB3"/>
<dbReference type="Pfam" id="PF04264">
    <property type="entry name" value="YceI"/>
    <property type="match status" value="1"/>
</dbReference>